<evidence type="ECO:0000259" key="3">
    <source>
        <dbReference type="Pfam" id="PF03959"/>
    </source>
</evidence>
<dbReference type="GO" id="GO:0005737">
    <property type="term" value="C:cytoplasm"/>
    <property type="evidence" value="ECO:0007669"/>
    <property type="project" value="TreeGrafter"/>
</dbReference>
<comment type="similarity">
    <text evidence="1">Belongs to the LovG family.</text>
</comment>
<dbReference type="AlphaFoldDB" id="A0A179IHE4"/>
<dbReference type="Pfam" id="PF03959">
    <property type="entry name" value="FSH1"/>
    <property type="match status" value="1"/>
</dbReference>
<gene>
    <name evidence="4" type="ORF">LLEC1_00626</name>
</gene>
<organism evidence="4 5">
    <name type="scientific">Cordyceps confragosa</name>
    <name type="common">Lecanicillium lecanii</name>
    <dbReference type="NCBI Taxonomy" id="2714763"/>
    <lineage>
        <taxon>Eukaryota</taxon>
        <taxon>Fungi</taxon>
        <taxon>Dikarya</taxon>
        <taxon>Ascomycota</taxon>
        <taxon>Pezizomycotina</taxon>
        <taxon>Sordariomycetes</taxon>
        <taxon>Hypocreomycetidae</taxon>
        <taxon>Hypocreales</taxon>
        <taxon>Cordycipitaceae</taxon>
        <taxon>Akanthomyces</taxon>
    </lineage>
</organism>
<keyword evidence="2" id="KW-0378">Hydrolase</keyword>
<comment type="caution">
    <text evidence="4">The sequence shown here is derived from an EMBL/GenBank/DDBJ whole genome shotgun (WGS) entry which is preliminary data.</text>
</comment>
<dbReference type="GO" id="GO:0016787">
    <property type="term" value="F:hydrolase activity"/>
    <property type="evidence" value="ECO:0007669"/>
    <property type="project" value="UniProtKB-KW"/>
</dbReference>
<dbReference type="InterPro" id="IPR005645">
    <property type="entry name" value="FSH-like_dom"/>
</dbReference>
<name>A0A179IHE4_CORDF</name>
<dbReference type="EMBL" id="LUKN01001463">
    <property type="protein sequence ID" value="OAR00924.1"/>
    <property type="molecule type" value="Genomic_DNA"/>
</dbReference>
<dbReference type="OMA" id="FFDGCGP"/>
<feature type="domain" description="Serine hydrolase" evidence="3">
    <location>
        <begin position="3"/>
        <end position="217"/>
    </location>
</feature>
<accession>A0A179IHE4</accession>
<dbReference type="PANTHER" id="PTHR48070:SF3">
    <property type="entry name" value="ESTERASE DBAE-RELATED"/>
    <property type="match status" value="1"/>
</dbReference>
<dbReference type="OrthoDB" id="414698at2759"/>
<keyword evidence="5" id="KW-1185">Reference proteome</keyword>
<dbReference type="GO" id="GO:0005634">
    <property type="term" value="C:nucleus"/>
    <property type="evidence" value="ECO:0007669"/>
    <property type="project" value="TreeGrafter"/>
</dbReference>
<dbReference type="Gene3D" id="3.40.50.1820">
    <property type="entry name" value="alpha/beta hydrolase"/>
    <property type="match status" value="1"/>
</dbReference>
<evidence type="ECO:0000256" key="2">
    <source>
        <dbReference type="ARBA" id="ARBA00022801"/>
    </source>
</evidence>
<dbReference type="InterPro" id="IPR029058">
    <property type="entry name" value="AB_hydrolase_fold"/>
</dbReference>
<dbReference type="PANTHER" id="PTHR48070">
    <property type="entry name" value="ESTERASE OVCA2"/>
    <property type="match status" value="1"/>
</dbReference>
<dbReference type="InterPro" id="IPR050593">
    <property type="entry name" value="LovG"/>
</dbReference>
<sequence length="233" mass="25414">MSKPVILCLHGRGANAEIFEIQCMPLIRLLERHFECVFVDAPNECEAGPSILPVFEDEAPFYSWLGNGSPSKAASIDEALEETIDLLNKLESSTPNLAGILGFSQGAAVGLGLLLRDQRRRTMGLPCISYRFGVFAGEVRLPMLFGQDYLESGASTPSLETDGGRPILGLTTPTIHATGRFDTLAAQGTTLSKFEIGNQAMALTYDGGHEMPRNPKDTQYLAQWVLDSLYRKC</sequence>
<dbReference type="GO" id="GO:0044550">
    <property type="term" value="P:secondary metabolite biosynthetic process"/>
    <property type="evidence" value="ECO:0007669"/>
    <property type="project" value="TreeGrafter"/>
</dbReference>
<protein>
    <recommendedName>
        <fullName evidence="3">Serine hydrolase domain-containing protein</fullName>
    </recommendedName>
</protein>
<evidence type="ECO:0000313" key="5">
    <source>
        <dbReference type="Proteomes" id="UP000243081"/>
    </source>
</evidence>
<dbReference type="Proteomes" id="UP000243081">
    <property type="component" value="Unassembled WGS sequence"/>
</dbReference>
<dbReference type="SUPFAM" id="SSF53474">
    <property type="entry name" value="alpha/beta-Hydrolases"/>
    <property type="match status" value="1"/>
</dbReference>
<evidence type="ECO:0000256" key="1">
    <source>
        <dbReference type="ARBA" id="ARBA00005863"/>
    </source>
</evidence>
<evidence type="ECO:0000313" key="4">
    <source>
        <dbReference type="EMBL" id="OAR00924.1"/>
    </source>
</evidence>
<proteinExistence type="inferred from homology"/>
<reference evidence="4 5" key="1">
    <citation type="submission" date="2016-03" db="EMBL/GenBank/DDBJ databases">
        <title>Fine-scale spatial genetic structure of a fungal parasite of coffee scale insects.</title>
        <authorList>
            <person name="Jackson D."/>
            <person name="Zemenick K.A."/>
            <person name="Malloure B."/>
            <person name="Quandt C.A."/>
            <person name="James T.Y."/>
        </authorList>
    </citation>
    <scope>NUCLEOTIDE SEQUENCE [LARGE SCALE GENOMIC DNA]</scope>
    <source>
        <strain evidence="4 5">UM487</strain>
    </source>
</reference>